<evidence type="ECO:0000313" key="2">
    <source>
        <dbReference type="Proteomes" id="UP000823865"/>
    </source>
</evidence>
<dbReference type="Proteomes" id="UP000823865">
    <property type="component" value="Unassembled WGS sequence"/>
</dbReference>
<comment type="caution">
    <text evidence="1">The sequence shown here is derived from an EMBL/GenBank/DDBJ whole genome shotgun (WGS) entry which is preliminary data.</text>
</comment>
<evidence type="ECO:0000313" key="1">
    <source>
        <dbReference type="EMBL" id="MBU3853490.1"/>
    </source>
</evidence>
<organism evidence="1 2">
    <name type="scientific">Candidatus Paraprevotella stercoravium</name>
    <dbReference type="NCBI Taxonomy" id="2838725"/>
    <lineage>
        <taxon>Bacteria</taxon>
        <taxon>Pseudomonadati</taxon>
        <taxon>Bacteroidota</taxon>
        <taxon>Bacteroidia</taxon>
        <taxon>Bacteroidales</taxon>
        <taxon>Prevotellaceae</taxon>
        <taxon>Paraprevotella</taxon>
    </lineage>
</organism>
<protein>
    <submittedName>
        <fullName evidence="1">Uncharacterized protein</fullName>
    </submittedName>
</protein>
<reference evidence="1" key="2">
    <citation type="submission" date="2021-04" db="EMBL/GenBank/DDBJ databases">
        <authorList>
            <person name="Gilroy R."/>
        </authorList>
    </citation>
    <scope>NUCLEOTIDE SEQUENCE</scope>
    <source>
        <strain evidence="1">G3-2149</strain>
    </source>
</reference>
<gene>
    <name evidence="1" type="ORF">H9789_06700</name>
</gene>
<proteinExistence type="predicted"/>
<dbReference type="AlphaFoldDB" id="A0A9E2P2Q9"/>
<reference evidence="1" key="1">
    <citation type="journal article" date="2021" name="PeerJ">
        <title>Extensive microbial diversity within the chicken gut microbiome revealed by metagenomics and culture.</title>
        <authorList>
            <person name="Gilroy R."/>
            <person name="Ravi A."/>
            <person name="Getino M."/>
            <person name="Pursley I."/>
            <person name="Horton D.L."/>
            <person name="Alikhan N.F."/>
            <person name="Baker D."/>
            <person name="Gharbi K."/>
            <person name="Hall N."/>
            <person name="Watson M."/>
            <person name="Adriaenssens E.M."/>
            <person name="Foster-Nyarko E."/>
            <person name="Jarju S."/>
            <person name="Secka A."/>
            <person name="Antonio M."/>
            <person name="Oren A."/>
            <person name="Chaudhuri R.R."/>
            <person name="La Ragione R."/>
            <person name="Hildebrand F."/>
            <person name="Pallen M.J."/>
        </authorList>
    </citation>
    <scope>NUCLEOTIDE SEQUENCE</scope>
    <source>
        <strain evidence="1">G3-2149</strain>
    </source>
</reference>
<name>A0A9E2P2Q9_9BACT</name>
<accession>A0A9E2P2Q9</accession>
<dbReference type="EMBL" id="JAHLFU010000141">
    <property type="protein sequence ID" value="MBU3853490.1"/>
    <property type="molecule type" value="Genomic_DNA"/>
</dbReference>
<sequence length="47" mass="5229">MAFFMFVIIAVGVSAAVVEFNKSNGKFFKKGNTMFFRDEDLKNGATC</sequence>